<feature type="region of interest" description="Disordered" evidence="1">
    <location>
        <begin position="179"/>
        <end position="208"/>
    </location>
</feature>
<sequence length="305" mass="32660">MHRTALQRTLRTVPARRSFVSTVLLTKSWESETVNELKKEAKRRGLSLYACPARYPVSHSPSSRQGNKATLVTRLRQDDQHKSVTPGPAVSANVPKQVRHASTAEVPGIPSTSQPPPMPKEFPREFLRVALPDVSQPDPETPVQIPLLPDLWGASASAPKAQPSTDSGALAPKMVAVAGSATHHGGGPTHSLSSDEAYVEEDTTPANSENKSIWRDIVDDLNLPTSFKPSKVAGQAFDVAAKTETSGEKSHSRTLDSDEVRGLWVLLGLLAGSWVAAGAFQPTSVYAQKTEEVVENAAEKATGGH</sequence>
<evidence type="ECO:0000313" key="3">
    <source>
        <dbReference type="Proteomes" id="UP000298390"/>
    </source>
</evidence>
<dbReference type="Proteomes" id="UP000298390">
    <property type="component" value="Unassembled WGS sequence"/>
</dbReference>
<dbReference type="AlphaFoldDB" id="A0A4Y9YTC8"/>
<accession>A0A4Y9YTC8</accession>
<evidence type="ECO:0000256" key="1">
    <source>
        <dbReference type="SAM" id="MobiDB-lite"/>
    </source>
</evidence>
<dbReference type="EMBL" id="SEKV01000080">
    <property type="protein sequence ID" value="TFY65023.1"/>
    <property type="molecule type" value="Genomic_DNA"/>
</dbReference>
<reference evidence="2 3" key="1">
    <citation type="submission" date="2019-01" db="EMBL/GenBank/DDBJ databases">
        <title>Genome sequencing of the rare red list fungi Fomitopsis rosea.</title>
        <authorList>
            <person name="Buettner E."/>
            <person name="Kellner H."/>
        </authorList>
    </citation>
    <scope>NUCLEOTIDE SEQUENCE [LARGE SCALE GENOMIC DNA]</scope>
    <source>
        <strain evidence="2 3">DSM 105464</strain>
    </source>
</reference>
<comment type="caution">
    <text evidence="2">The sequence shown here is derived from an EMBL/GenBank/DDBJ whole genome shotgun (WGS) entry which is preliminary data.</text>
</comment>
<gene>
    <name evidence="2" type="ORF">EVJ58_g2236</name>
</gene>
<evidence type="ECO:0000313" key="2">
    <source>
        <dbReference type="EMBL" id="TFY65023.1"/>
    </source>
</evidence>
<proteinExistence type="predicted"/>
<dbReference type="STRING" id="34475.A0A4Y9YTC8"/>
<name>A0A4Y9YTC8_9APHY</name>
<protein>
    <submittedName>
        <fullName evidence="2">Uncharacterized protein</fullName>
    </submittedName>
</protein>
<organism evidence="2 3">
    <name type="scientific">Rhodofomes roseus</name>
    <dbReference type="NCBI Taxonomy" id="34475"/>
    <lineage>
        <taxon>Eukaryota</taxon>
        <taxon>Fungi</taxon>
        <taxon>Dikarya</taxon>
        <taxon>Basidiomycota</taxon>
        <taxon>Agaricomycotina</taxon>
        <taxon>Agaricomycetes</taxon>
        <taxon>Polyporales</taxon>
        <taxon>Rhodofomes</taxon>
    </lineage>
</organism>